<feature type="compositionally biased region" description="Polar residues" evidence="1">
    <location>
        <begin position="106"/>
        <end position="119"/>
    </location>
</feature>
<dbReference type="AlphaFoldDB" id="A0ABD0XZL3"/>
<dbReference type="Proteomes" id="UP001557470">
    <property type="component" value="Unassembled WGS sequence"/>
</dbReference>
<accession>A0ABD0XZL3</accession>
<feature type="compositionally biased region" description="Low complexity" evidence="1">
    <location>
        <begin position="210"/>
        <end position="227"/>
    </location>
</feature>
<reference evidence="2 3" key="1">
    <citation type="submission" date="2024-06" db="EMBL/GenBank/DDBJ databases">
        <authorList>
            <person name="Pan Q."/>
            <person name="Wen M."/>
            <person name="Jouanno E."/>
            <person name="Zahm M."/>
            <person name="Klopp C."/>
            <person name="Cabau C."/>
            <person name="Louis A."/>
            <person name="Berthelot C."/>
            <person name="Parey E."/>
            <person name="Roest Crollius H."/>
            <person name="Montfort J."/>
            <person name="Robinson-Rechavi M."/>
            <person name="Bouchez O."/>
            <person name="Lampietro C."/>
            <person name="Lopez Roques C."/>
            <person name="Donnadieu C."/>
            <person name="Postlethwait J."/>
            <person name="Bobe J."/>
            <person name="Verreycken H."/>
            <person name="Guiguen Y."/>
        </authorList>
    </citation>
    <scope>NUCLEOTIDE SEQUENCE [LARGE SCALE GENOMIC DNA]</scope>
    <source>
        <strain evidence="2">Up_M1</strain>
        <tissue evidence="2">Testis</tissue>
    </source>
</reference>
<feature type="region of interest" description="Disordered" evidence="1">
    <location>
        <begin position="106"/>
        <end position="125"/>
    </location>
</feature>
<feature type="region of interest" description="Disordered" evidence="1">
    <location>
        <begin position="141"/>
        <end position="178"/>
    </location>
</feature>
<gene>
    <name evidence="2" type="ORF">UPYG_G00064700</name>
</gene>
<evidence type="ECO:0000256" key="1">
    <source>
        <dbReference type="SAM" id="MobiDB-lite"/>
    </source>
</evidence>
<proteinExistence type="predicted"/>
<protein>
    <submittedName>
        <fullName evidence="2">Uncharacterized protein</fullName>
    </submittedName>
</protein>
<evidence type="ECO:0000313" key="2">
    <source>
        <dbReference type="EMBL" id="KAL1005847.1"/>
    </source>
</evidence>
<sequence>MIKLHWLVGRFLSLFMFSMCSRRKMAVMFGYSLRLSPISCLLIGVTICFLSTKAAPEGTSSPTETIWQHKQVPQEMQVQHKHVHKQARHFFVPRLHKHAPVEATTSVVTEQSTPVNANGSHELPAEITGYNSSATVVSGPDTLWRTSGSRALPEETGQNASATVVTRPKASEGTGRNASELINSTISAAEEASNNASAFVMSGSESSLAAASGSGSSSAAASGSGASLTKKSGFESSGGSARFWVPAAAASGSGAFPGSSSGASAAVSGTSRSVAAAEAKRNHASAVVMSGSRMKGKLLGGV</sequence>
<comment type="caution">
    <text evidence="2">The sequence shown here is derived from an EMBL/GenBank/DDBJ whole genome shotgun (WGS) entry which is preliminary data.</text>
</comment>
<keyword evidence="3" id="KW-1185">Reference proteome</keyword>
<evidence type="ECO:0000313" key="3">
    <source>
        <dbReference type="Proteomes" id="UP001557470"/>
    </source>
</evidence>
<dbReference type="EMBL" id="JAGEUA010000002">
    <property type="protein sequence ID" value="KAL1005847.1"/>
    <property type="molecule type" value="Genomic_DNA"/>
</dbReference>
<feature type="region of interest" description="Disordered" evidence="1">
    <location>
        <begin position="210"/>
        <end position="232"/>
    </location>
</feature>
<organism evidence="2 3">
    <name type="scientific">Umbra pygmaea</name>
    <name type="common">Eastern mudminnow</name>
    <dbReference type="NCBI Taxonomy" id="75934"/>
    <lineage>
        <taxon>Eukaryota</taxon>
        <taxon>Metazoa</taxon>
        <taxon>Chordata</taxon>
        <taxon>Craniata</taxon>
        <taxon>Vertebrata</taxon>
        <taxon>Euteleostomi</taxon>
        <taxon>Actinopterygii</taxon>
        <taxon>Neopterygii</taxon>
        <taxon>Teleostei</taxon>
        <taxon>Protacanthopterygii</taxon>
        <taxon>Esociformes</taxon>
        <taxon>Umbridae</taxon>
        <taxon>Umbra</taxon>
    </lineage>
</organism>
<name>A0ABD0XZL3_UMBPY</name>